<dbReference type="EMBL" id="SACK01000009">
    <property type="protein sequence ID" value="RVT98176.1"/>
    <property type="molecule type" value="Genomic_DNA"/>
</dbReference>
<dbReference type="EC" id="2.7.13.3" evidence="3"/>
<keyword evidence="11" id="KW-0472">Membrane</keyword>
<feature type="domain" description="Histidine kinase" evidence="12">
    <location>
        <begin position="254"/>
        <end position="465"/>
    </location>
</feature>
<comment type="subcellular location">
    <subcellularLocation>
        <location evidence="2">Membrane</location>
        <topology evidence="2">Multi-pass membrane protein</topology>
    </subcellularLocation>
</comment>
<evidence type="ECO:0000256" key="8">
    <source>
        <dbReference type="ARBA" id="ARBA00022840"/>
    </source>
</evidence>
<evidence type="ECO:0000256" key="3">
    <source>
        <dbReference type="ARBA" id="ARBA00012438"/>
    </source>
</evidence>
<dbReference type="SMART" id="SM00091">
    <property type="entry name" value="PAS"/>
    <property type="match status" value="2"/>
</dbReference>
<keyword evidence="9" id="KW-1133">Transmembrane helix</keyword>
<evidence type="ECO:0000256" key="5">
    <source>
        <dbReference type="ARBA" id="ARBA00022692"/>
    </source>
</evidence>
<dbReference type="InterPro" id="IPR003594">
    <property type="entry name" value="HATPase_dom"/>
</dbReference>
<evidence type="ECO:0000313" key="14">
    <source>
        <dbReference type="EMBL" id="RVT98176.1"/>
    </source>
</evidence>
<dbReference type="NCBIfam" id="TIGR00229">
    <property type="entry name" value="sensory_box"/>
    <property type="match status" value="2"/>
</dbReference>
<dbReference type="GO" id="GO:0030295">
    <property type="term" value="F:protein kinase activator activity"/>
    <property type="evidence" value="ECO:0007669"/>
    <property type="project" value="TreeGrafter"/>
</dbReference>
<comment type="catalytic activity">
    <reaction evidence="1">
        <text>ATP + protein L-histidine = ADP + protein N-phospho-L-histidine.</text>
        <dbReference type="EC" id="2.7.13.3"/>
    </reaction>
</comment>
<dbReference type="SUPFAM" id="SSF55785">
    <property type="entry name" value="PYP-like sensor domain (PAS domain)"/>
    <property type="match status" value="2"/>
</dbReference>
<evidence type="ECO:0000259" key="12">
    <source>
        <dbReference type="PROSITE" id="PS50109"/>
    </source>
</evidence>
<dbReference type="Pfam" id="PF13426">
    <property type="entry name" value="PAS_9"/>
    <property type="match status" value="1"/>
</dbReference>
<dbReference type="Gene3D" id="3.30.565.10">
    <property type="entry name" value="Histidine kinase-like ATPase, C-terminal domain"/>
    <property type="match status" value="1"/>
</dbReference>
<accession>A0A437MKP0</accession>
<dbReference type="PROSITE" id="PS50112">
    <property type="entry name" value="PAS"/>
    <property type="match status" value="2"/>
</dbReference>
<evidence type="ECO:0000256" key="11">
    <source>
        <dbReference type="ARBA" id="ARBA00023136"/>
    </source>
</evidence>
<dbReference type="AlphaFoldDB" id="A0A437MKP0"/>
<evidence type="ECO:0000313" key="15">
    <source>
        <dbReference type="Proteomes" id="UP000282759"/>
    </source>
</evidence>
<dbReference type="PANTHER" id="PTHR42878">
    <property type="entry name" value="TWO-COMPONENT HISTIDINE KINASE"/>
    <property type="match status" value="1"/>
</dbReference>
<dbReference type="GO" id="GO:0016020">
    <property type="term" value="C:membrane"/>
    <property type="evidence" value="ECO:0007669"/>
    <property type="project" value="UniProtKB-SubCell"/>
</dbReference>
<keyword evidence="10" id="KW-0902">Two-component regulatory system</keyword>
<comment type="caution">
    <text evidence="14">The sequence shown here is derived from an EMBL/GenBank/DDBJ whole genome shotgun (WGS) entry which is preliminary data.</text>
</comment>
<keyword evidence="8" id="KW-0067">ATP-binding</keyword>
<evidence type="ECO:0000256" key="7">
    <source>
        <dbReference type="ARBA" id="ARBA00022777"/>
    </source>
</evidence>
<gene>
    <name evidence="14" type="ORF">EOD41_17545</name>
</gene>
<dbReference type="InterPro" id="IPR050351">
    <property type="entry name" value="BphY/WalK/GraS-like"/>
</dbReference>
<dbReference type="OrthoDB" id="6231665at2"/>
<evidence type="ECO:0000256" key="6">
    <source>
        <dbReference type="ARBA" id="ARBA00022741"/>
    </source>
</evidence>
<feature type="domain" description="PAS" evidence="13">
    <location>
        <begin position="127"/>
        <end position="201"/>
    </location>
</feature>
<evidence type="ECO:0000256" key="9">
    <source>
        <dbReference type="ARBA" id="ARBA00022989"/>
    </source>
</evidence>
<keyword evidence="7 14" id="KW-0418">Kinase</keyword>
<dbReference type="GO" id="GO:0005524">
    <property type="term" value="F:ATP binding"/>
    <property type="evidence" value="ECO:0007669"/>
    <property type="project" value="UniProtKB-KW"/>
</dbReference>
<dbReference type="PANTHER" id="PTHR42878:SF7">
    <property type="entry name" value="SENSOR HISTIDINE KINASE GLRK"/>
    <property type="match status" value="1"/>
</dbReference>
<dbReference type="SUPFAM" id="SSF55874">
    <property type="entry name" value="ATPase domain of HSP90 chaperone/DNA topoisomerase II/histidine kinase"/>
    <property type="match status" value="1"/>
</dbReference>
<dbReference type="Pfam" id="PF02518">
    <property type="entry name" value="HATPase_c"/>
    <property type="match status" value="1"/>
</dbReference>
<proteinExistence type="predicted"/>
<keyword evidence="6" id="KW-0547">Nucleotide-binding</keyword>
<dbReference type="Gene3D" id="3.30.450.20">
    <property type="entry name" value="PAS domain"/>
    <property type="match status" value="2"/>
</dbReference>
<dbReference type="PRINTS" id="PR00344">
    <property type="entry name" value="BCTRLSENSOR"/>
</dbReference>
<dbReference type="RefSeq" id="WP_127707358.1">
    <property type="nucleotide sequence ID" value="NZ_SACK01000009.1"/>
</dbReference>
<dbReference type="InterPro" id="IPR035965">
    <property type="entry name" value="PAS-like_dom_sf"/>
</dbReference>
<dbReference type="Pfam" id="PF08448">
    <property type="entry name" value="PAS_4"/>
    <property type="match status" value="1"/>
</dbReference>
<dbReference type="Proteomes" id="UP000282759">
    <property type="component" value="Unassembled WGS sequence"/>
</dbReference>
<reference evidence="14 15" key="1">
    <citation type="submission" date="2019-01" db="EMBL/GenBank/DDBJ databases">
        <authorList>
            <person name="Chen W.-M."/>
        </authorList>
    </citation>
    <scope>NUCLEOTIDE SEQUENCE [LARGE SCALE GENOMIC DNA]</scope>
    <source>
        <strain evidence="14 15">YBJ-36</strain>
    </source>
</reference>
<evidence type="ECO:0000256" key="10">
    <source>
        <dbReference type="ARBA" id="ARBA00023012"/>
    </source>
</evidence>
<sequence length="612" mass="70519">MNDFNILFYSSPQPMWIYDTETLQILEVNDAAVKRYGYTREEFIGKSIKELRPPEDIVFLEQAIKNINISPGEVASNGEFRHRTRDNVILNVELITYPLTFNGRQARLVQTQNIDAQKAMQGKLQLTQSKLDKLLDSTSIGFFQLDNNLNFTYWNNAAEKLIGYTREYVIGKNIWEVFPDIMNSDFHVNLEKAIYERVNVEFTDYFWPLQKWFFTNAYPGEDGVLVHFRDVTHIKRSQEALLEKIDQLKEVSFLNSHYIRKPVASLLGLTSLIKENLIGAEEFKVVAEQIQVCSLELDEVIKKINRKVNDGENLSEVAFAMEEFSFKGLLEDIIREYQSRTPYHDLVLQNDENVMYYGNKQGIKIAIESLLENAIKYSPEYSHVTVTLKVINQNIVLAVQDFGIGMDARFVNRIFLSFTKKELVRELGEGLAKVAEVTRRHNGSIWVESRQDKGSTFSIRFPMSNLSAFKTGSVCDYQMLTDPGVEIKYIEDGHYLHIAWRGFHSLHSIKAGCFKVIEALTKHNCIMVLNDNTKVMGSWEDAVDWVGNEFFLIMEKGGLKYLAWVYSSSTFSRLAADLTIDSIKADIIIKTFEDITPATQWLEDMRRDCEKA</sequence>
<keyword evidence="15" id="KW-1185">Reference proteome</keyword>
<evidence type="ECO:0000256" key="1">
    <source>
        <dbReference type="ARBA" id="ARBA00000085"/>
    </source>
</evidence>
<keyword evidence="4" id="KW-0808">Transferase</keyword>
<protein>
    <recommendedName>
        <fullName evidence="3">histidine kinase</fullName>
        <ecNumber evidence="3">2.7.13.3</ecNumber>
    </recommendedName>
</protein>
<keyword evidence="5" id="KW-0812">Transmembrane</keyword>
<dbReference type="GO" id="GO:0004673">
    <property type="term" value="F:protein histidine kinase activity"/>
    <property type="evidence" value="ECO:0007669"/>
    <property type="project" value="UniProtKB-EC"/>
</dbReference>
<name>A0A437MKP0_9SPHI</name>
<dbReference type="InterPro" id="IPR036890">
    <property type="entry name" value="HATPase_C_sf"/>
</dbReference>
<dbReference type="InterPro" id="IPR000014">
    <property type="entry name" value="PAS"/>
</dbReference>
<evidence type="ECO:0000256" key="2">
    <source>
        <dbReference type="ARBA" id="ARBA00004141"/>
    </source>
</evidence>
<dbReference type="PROSITE" id="PS50109">
    <property type="entry name" value="HIS_KIN"/>
    <property type="match status" value="1"/>
</dbReference>
<feature type="domain" description="PAS" evidence="13">
    <location>
        <begin position="1"/>
        <end position="67"/>
    </location>
</feature>
<dbReference type="InterPro" id="IPR005467">
    <property type="entry name" value="His_kinase_dom"/>
</dbReference>
<dbReference type="InterPro" id="IPR004358">
    <property type="entry name" value="Sig_transdc_His_kin-like_C"/>
</dbReference>
<dbReference type="GO" id="GO:0000156">
    <property type="term" value="F:phosphorelay response regulator activity"/>
    <property type="evidence" value="ECO:0007669"/>
    <property type="project" value="TreeGrafter"/>
</dbReference>
<evidence type="ECO:0000259" key="13">
    <source>
        <dbReference type="PROSITE" id="PS50112"/>
    </source>
</evidence>
<dbReference type="SMART" id="SM00387">
    <property type="entry name" value="HATPase_c"/>
    <property type="match status" value="1"/>
</dbReference>
<dbReference type="InterPro" id="IPR013656">
    <property type="entry name" value="PAS_4"/>
</dbReference>
<dbReference type="GO" id="GO:0007234">
    <property type="term" value="P:osmosensory signaling via phosphorelay pathway"/>
    <property type="evidence" value="ECO:0007669"/>
    <property type="project" value="TreeGrafter"/>
</dbReference>
<organism evidence="14 15">
    <name type="scientific">Mucilaginibacter limnophilus</name>
    <dbReference type="NCBI Taxonomy" id="1932778"/>
    <lineage>
        <taxon>Bacteria</taxon>
        <taxon>Pseudomonadati</taxon>
        <taxon>Bacteroidota</taxon>
        <taxon>Sphingobacteriia</taxon>
        <taxon>Sphingobacteriales</taxon>
        <taxon>Sphingobacteriaceae</taxon>
        <taxon>Mucilaginibacter</taxon>
    </lineage>
</organism>
<dbReference type="CDD" id="cd00130">
    <property type="entry name" value="PAS"/>
    <property type="match status" value="2"/>
</dbReference>
<evidence type="ECO:0000256" key="4">
    <source>
        <dbReference type="ARBA" id="ARBA00022679"/>
    </source>
</evidence>